<dbReference type="InterPro" id="IPR001623">
    <property type="entry name" value="DnaJ_domain"/>
</dbReference>
<dbReference type="CDD" id="cd07316">
    <property type="entry name" value="terB_like_DjlA"/>
    <property type="match status" value="1"/>
</dbReference>
<dbReference type="InterPro" id="IPR029024">
    <property type="entry name" value="TerB-like"/>
</dbReference>
<proteinExistence type="predicted"/>
<sequence>MSIWTRIAEALASIGESVGAFLQSIVNRDPTPPEKSVAFTIGMIGLGAKMAKADGVVTEDEIRAFKQVFHIPENELAAVARVFNLAKQDVAGYETYARQIAKLFEARAEVLEDVLDGLFHIAKADNAFHPGEHGFLAKVAAIFGFSEADFARIRARHVDVPDDPFLILGLPRDATPDAVRQRYRHLVREHHPDRHIAAGVPEEMIELATRRLQKINEAYDRIREMAA</sequence>
<gene>
    <name evidence="2" type="ORF">DK847_15285</name>
</gene>
<name>A0A2W2BRH4_9HYPH</name>
<dbReference type="Pfam" id="PF00226">
    <property type="entry name" value="DnaJ"/>
    <property type="match status" value="1"/>
</dbReference>
<dbReference type="InterPro" id="IPR036869">
    <property type="entry name" value="J_dom_sf"/>
</dbReference>
<feature type="domain" description="J" evidence="1">
    <location>
        <begin position="163"/>
        <end position="227"/>
    </location>
</feature>
<dbReference type="Pfam" id="PF05099">
    <property type="entry name" value="TerB"/>
    <property type="match status" value="1"/>
</dbReference>
<dbReference type="InterPro" id="IPR007791">
    <property type="entry name" value="DjlA_N"/>
</dbReference>
<dbReference type="SMART" id="SM00271">
    <property type="entry name" value="DnaJ"/>
    <property type="match status" value="1"/>
</dbReference>
<organism evidence="2 3">
    <name type="scientific">Aestuariivirga litoralis</name>
    <dbReference type="NCBI Taxonomy" id="2650924"/>
    <lineage>
        <taxon>Bacteria</taxon>
        <taxon>Pseudomonadati</taxon>
        <taxon>Pseudomonadota</taxon>
        <taxon>Alphaproteobacteria</taxon>
        <taxon>Hyphomicrobiales</taxon>
        <taxon>Aestuariivirgaceae</taxon>
        <taxon>Aestuariivirga</taxon>
    </lineage>
</organism>
<reference evidence="3" key="1">
    <citation type="submission" date="2018-06" db="EMBL/GenBank/DDBJ databases">
        <title>Aestuariibacter litoralis strain KCTC 52945T.</title>
        <authorList>
            <person name="Li X."/>
            <person name="Salam N."/>
            <person name="Li J.-L."/>
            <person name="Chen Y.-M."/>
            <person name="Yang Z.-W."/>
            <person name="Zhang L.-Y."/>
            <person name="Han M.-X."/>
            <person name="Xiao M."/>
            <person name="Li W.-J."/>
        </authorList>
    </citation>
    <scope>NUCLEOTIDE SEQUENCE [LARGE SCALE GENOMIC DNA]</scope>
    <source>
        <strain evidence="3">KCTC 52945</strain>
    </source>
</reference>
<protein>
    <submittedName>
        <fullName evidence="2">Molecular chaperone DjiA</fullName>
    </submittedName>
</protein>
<dbReference type="Gene3D" id="1.10.3680.10">
    <property type="entry name" value="TerB-like"/>
    <property type="match status" value="1"/>
</dbReference>
<evidence type="ECO:0000313" key="3">
    <source>
        <dbReference type="Proteomes" id="UP000248795"/>
    </source>
</evidence>
<dbReference type="AlphaFoldDB" id="A0A2W2BRH4"/>
<dbReference type="Proteomes" id="UP000248795">
    <property type="component" value="Unassembled WGS sequence"/>
</dbReference>
<dbReference type="CDD" id="cd06257">
    <property type="entry name" value="DnaJ"/>
    <property type="match status" value="1"/>
</dbReference>
<dbReference type="InterPro" id="IPR050817">
    <property type="entry name" value="DjlA_DnaK_co-chaperone"/>
</dbReference>
<keyword evidence="3" id="KW-1185">Reference proteome</keyword>
<dbReference type="SUPFAM" id="SSF158682">
    <property type="entry name" value="TerB-like"/>
    <property type="match status" value="1"/>
</dbReference>
<dbReference type="PROSITE" id="PS50076">
    <property type="entry name" value="DNAJ_2"/>
    <property type="match status" value="1"/>
</dbReference>
<dbReference type="PANTHER" id="PTHR24074">
    <property type="entry name" value="CO-CHAPERONE PROTEIN DJLA"/>
    <property type="match status" value="1"/>
</dbReference>
<evidence type="ECO:0000313" key="2">
    <source>
        <dbReference type="EMBL" id="PZF76006.1"/>
    </source>
</evidence>
<dbReference type="EMBL" id="QKVK01000007">
    <property type="protein sequence ID" value="PZF76006.1"/>
    <property type="molecule type" value="Genomic_DNA"/>
</dbReference>
<dbReference type="Gene3D" id="1.10.287.110">
    <property type="entry name" value="DnaJ domain"/>
    <property type="match status" value="1"/>
</dbReference>
<accession>A0A2W2BRH4</accession>
<dbReference type="PRINTS" id="PR00625">
    <property type="entry name" value="JDOMAIN"/>
</dbReference>
<dbReference type="SUPFAM" id="SSF46565">
    <property type="entry name" value="Chaperone J-domain"/>
    <property type="match status" value="1"/>
</dbReference>
<dbReference type="RefSeq" id="WP_111199390.1">
    <property type="nucleotide sequence ID" value="NZ_QKVK01000007.1"/>
</dbReference>
<comment type="caution">
    <text evidence="2">The sequence shown here is derived from an EMBL/GenBank/DDBJ whole genome shotgun (WGS) entry which is preliminary data.</text>
</comment>
<evidence type="ECO:0000259" key="1">
    <source>
        <dbReference type="PROSITE" id="PS50076"/>
    </source>
</evidence>